<name>A0ABT1WLG7_9BURK</name>
<reference evidence="3 4" key="1">
    <citation type="submission" date="2022-07" db="EMBL/GenBank/DDBJ databases">
        <authorList>
            <person name="Xamxidin M."/>
            <person name="Wu M."/>
        </authorList>
    </citation>
    <scope>NUCLEOTIDE SEQUENCE [LARGE SCALE GENOMIC DNA]</scope>
    <source>
        <strain evidence="3 4">NBRC 111650</strain>
    </source>
</reference>
<feature type="domain" description="Glycosyl transferase family 1" evidence="2">
    <location>
        <begin position="182"/>
        <end position="322"/>
    </location>
</feature>
<protein>
    <submittedName>
        <fullName evidence="3">Glycosyltransferase family 4 protein</fullName>
    </submittedName>
</protein>
<evidence type="ECO:0000313" key="3">
    <source>
        <dbReference type="EMBL" id="MCQ8897729.1"/>
    </source>
</evidence>
<dbReference type="RefSeq" id="WP_256765534.1">
    <property type="nucleotide sequence ID" value="NZ_JANIGO010000006.1"/>
</dbReference>
<comment type="caution">
    <text evidence="3">The sequence shown here is derived from an EMBL/GenBank/DDBJ whole genome shotgun (WGS) entry which is preliminary data.</text>
</comment>
<accession>A0ABT1WLG7</accession>
<dbReference type="SUPFAM" id="SSF53756">
    <property type="entry name" value="UDP-Glycosyltransferase/glycogen phosphorylase"/>
    <property type="match status" value="1"/>
</dbReference>
<evidence type="ECO:0000313" key="4">
    <source>
        <dbReference type="Proteomes" id="UP001204142"/>
    </source>
</evidence>
<proteinExistence type="predicted"/>
<organism evidence="3 4">
    <name type="scientific">Limnobacter humi</name>
    <dbReference type="NCBI Taxonomy" id="1778671"/>
    <lineage>
        <taxon>Bacteria</taxon>
        <taxon>Pseudomonadati</taxon>
        <taxon>Pseudomonadota</taxon>
        <taxon>Betaproteobacteria</taxon>
        <taxon>Burkholderiales</taxon>
        <taxon>Burkholderiaceae</taxon>
        <taxon>Limnobacter</taxon>
    </lineage>
</organism>
<dbReference type="PANTHER" id="PTHR46401:SF2">
    <property type="entry name" value="GLYCOSYLTRANSFERASE WBBK-RELATED"/>
    <property type="match status" value="1"/>
</dbReference>
<sequence length="351" mass="38946">MMVFDGIVFSLQRYGGISVYFNALVSQLAAGPQPCELLLANQGLVGKPADALKPHYSFYSPRLLERYRDVSATGELFHSSYYRLPNHRSIRSVVTVYDFTYERYFPFKQRLVHSWQKFRAIRAADAVLCISESTRRDLLTYLPDVNPAKVKVTHLAANPVFFDDAPFDGPSPLPVQADSAGYVLFVGARSTYKNFMPLVHALNGSHLHLVCVGGGDFTDPEKLACEQHLAGRYHHLSWADEHTLRQLYREAVCLVFPSLYEGFGIPVVEAMAAGCPVIASNVSSIPEVAGQAGILLDSVTADHLRQAIRDVQDTARRADMVQLGKQHAAQFTWAACANATLEAYQSLCAYR</sequence>
<evidence type="ECO:0000256" key="1">
    <source>
        <dbReference type="ARBA" id="ARBA00022679"/>
    </source>
</evidence>
<dbReference type="Proteomes" id="UP001204142">
    <property type="component" value="Unassembled WGS sequence"/>
</dbReference>
<dbReference type="Gene3D" id="3.40.50.2000">
    <property type="entry name" value="Glycogen Phosphorylase B"/>
    <property type="match status" value="2"/>
</dbReference>
<dbReference type="EMBL" id="JANIGO010000006">
    <property type="protein sequence ID" value="MCQ8897729.1"/>
    <property type="molecule type" value="Genomic_DNA"/>
</dbReference>
<dbReference type="InterPro" id="IPR001296">
    <property type="entry name" value="Glyco_trans_1"/>
</dbReference>
<evidence type="ECO:0000259" key="2">
    <source>
        <dbReference type="Pfam" id="PF00534"/>
    </source>
</evidence>
<dbReference type="PANTHER" id="PTHR46401">
    <property type="entry name" value="GLYCOSYLTRANSFERASE WBBK-RELATED"/>
    <property type="match status" value="1"/>
</dbReference>
<keyword evidence="1" id="KW-0808">Transferase</keyword>
<gene>
    <name evidence="3" type="ORF">NQT62_14905</name>
</gene>
<dbReference type="CDD" id="cd03809">
    <property type="entry name" value="GT4_MtfB-like"/>
    <property type="match status" value="1"/>
</dbReference>
<keyword evidence="4" id="KW-1185">Reference proteome</keyword>
<dbReference type="Pfam" id="PF00534">
    <property type="entry name" value="Glycos_transf_1"/>
    <property type="match status" value="1"/>
</dbReference>